<dbReference type="PANTHER" id="PTHR33516">
    <property type="entry name" value="LEXA REPRESSOR"/>
    <property type="match status" value="1"/>
</dbReference>
<dbReference type="CDD" id="cd06529">
    <property type="entry name" value="S24_LexA-like"/>
    <property type="match status" value="1"/>
</dbReference>
<evidence type="ECO:0000256" key="7">
    <source>
        <dbReference type="RuleBase" id="RU003991"/>
    </source>
</evidence>
<dbReference type="PANTHER" id="PTHR33516:SF2">
    <property type="entry name" value="LEXA REPRESSOR-RELATED"/>
    <property type="match status" value="1"/>
</dbReference>
<evidence type="ECO:0000256" key="2">
    <source>
        <dbReference type="ARBA" id="ARBA00022763"/>
    </source>
</evidence>
<comment type="caution">
    <text evidence="9">The sequence shown here is derived from an EMBL/GenBank/DDBJ whole genome shotgun (WGS) entry which is preliminary data.</text>
</comment>
<accession>A0ABV8MNU0</accession>
<dbReference type="SUPFAM" id="SSF51306">
    <property type="entry name" value="LexA/Signal peptidase"/>
    <property type="match status" value="1"/>
</dbReference>
<gene>
    <name evidence="9" type="ORF">ACFOW7_08375</name>
</gene>
<dbReference type="InterPro" id="IPR036388">
    <property type="entry name" value="WH-like_DNA-bd_sf"/>
</dbReference>
<dbReference type="Gene3D" id="2.10.109.10">
    <property type="entry name" value="Umud Fragment, subunit A"/>
    <property type="match status" value="1"/>
</dbReference>
<feature type="domain" description="Peptidase S24/S26A/S26B/S26C" evidence="8">
    <location>
        <begin position="79"/>
        <end position="188"/>
    </location>
</feature>
<evidence type="ECO:0000256" key="6">
    <source>
        <dbReference type="ARBA" id="ARBA00023236"/>
    </source>
</evidence>
<sequence>MTDYEKDLEYLGRLQDYYADYRSLPSYARLGQLVGFASKAAVSKLLTRLQLQGYLERVPDGQWIPSRRFFERTVSSEPIPAGMPVAAREVGHDMFAIDHYLVDKPSQTILIPVKGDSMIDAGIYAGDIAVVERRSAADIGDIVVAIVDEEFTLKRLGREGTQFVLMPANPAYPVIRPRGALEIYGVMVGLIRKLRR</sequence>
<comment type="similarity">
    <text evidence="1 7">Belongs to the peptidase S24 family.</text>
</comment>
<dbReference type="InterPro" id="IPR006197">
    <property type="entry name" value="Peptidase_S24_LexA"/>
</dbReference>
<reference evidence="10" key="1">
    <citation type="journal article" date="2019" name="Int. J. Syst. Evol. Microbiol.">
        <title>The Global Catalogue of Microorganisms (GCM) 10K type strain sequencing project: providing services to taxonomists for standard genome sequencing and annotation.</title>
        <authorList>
            <consortium name="The Broad Institute Genomics Platform"/>
            <consortium name="The Broad Institute Genome Sequencing Center for Infectious Disease"/>
            <person name="Wu L."/>
            <person name="Ma J."/>
        </authorList>
    </citation>
    <scope>NUCLEOTIDE SEQUENCE [LARGE SCALE GENOMIC DNA]</scope>
    <source>
        <strain evidence="10">LMG 29894</strain>
    </source>
</reference>
<evidence type="ECO:0000256" key="5">
    <source>
        <dbReference type="ARBA" id="ARBA00023204"/>
    </source>
</evidence>
<dbReference type="PRINTS" id="PR00726">
    <property type="entry name" value="LEXASERPTASE"/>
</dbReference>
<name>A0ABV8MNU0_9NEIS</name>
<keyword evidence="5" id="KW-0234">DNA repair</keyword>
<evidence type="ECO:0000259" key="8">
    <source>
        <dbReference type="Pfam" id="PF00717"/>
    </source>
</evidence>
<dbReference type="InterPro" id="IPR036286">
    <property type="entry name" value="LexA/Signal_pep-like_sf"/>
</dbReference>
<evidence type="ECO:0000313" key="9">
    <source>
        <dbReference type="EMBL" id="MFC4159372.1"/>
    </source>
</evidence>
<dbReference type="SUPFAM" id="SSF46785">
    <property type="entry name" value="Winged helix' DNA-binding domain"/>
    <property type="match status" value="1"/>
</dbReference>
<dbReference type="Proteomes" id="UP001595791">
    <property type="component" value="Unassembled WGS sequence"/>
</dbReference>
<keyword evidence="3 7" id="KW-0378">Hydrolase</keyword>
<dbReference type="RefSeq" id="WP_378163061.1">
    <property type="nucleotide sequence ID" value="NZ_JBHSBU010000001.1"/>
</dbReference>
<dbReference type="InterPro" id="IPR050077">
    <property type="entry name" value="LexA_repressor"/>
</dbReference>
<dbReference type="Pfam" id="PF00717">
    <property type="entry name" value="Peptidase_S24"/>
    <property type="match status" value="1"/>
</dbReference>
<dbReference type="InterPro" id="IPR036390">
    <property type="entry name" value="WH_DNA-bd_sf"/>
</dbReference>
<dbReference type="InterPro" id="IPR039418">
    <property type="entry name" value="LexA-like"/>
</dbReference>
<keyword evidence="10" id="KW-1185">Reference proteome</keyword>
<proteinExistence type="inferred from homology"/>
<dbReference type="InterPro" id="IPR015927">
    <property type="entry name" value="Peptidase_S24_S26A/B/C"/>
</dbReference>
<organism evidence="9 10">
    <name type="scientific">Chitinimonas lacunae</name>
    <dbReference type="NCBI Taxonomy" id="1963018"/>
    <lineage>
        <taxon>Bacteria</taxon>
        <taxon>Pseudomonadati</taxon>
        <taxon>Pseudomonadota</taxon>
        <taxon>Betaproteobacteria</taxon>
        <taxon>Neisseriales</taxon>
        <taxon>Chitinibacteraceae</taxon>
        <taxon>Chitinimonas</taxon>
    </lineage>
</organism>
<evidence type="ECO:0000256" key="3">
    <source>
        <dbReference type="ARBA" id="ARBA00022801"/>
    </source>
</evidence>
<dbReference type="EMBL" id="JBHSBU010000001">
    <property type="protein sequence ID" value="MFC4159372.1"/>
    <property type="molecule type" value="Genomic_DNA"/>
</dbReference>
<evidence type="ECO:0000256" key="4">
    <source>
        <dbReference type="ARBA" id="ARBA00022813"/>
    </source>
</evidence>
<evidence type="ECO:0000256" key="1">
    <source>
        <dbReference type="ARBA" id="ARBA00007484"/>
    </source>
</evidence>
<dbReference type="Gene3D" id="1.10.10.10">
    <property type="entry name" value="Winged helix-like DNA-binding domain superfamily/Winged helix DNA-binding domain"/>
    <property type="match status" value="1"/>
</dbReference>
<protein>
    <submittedName>
        <fullName evidence="9">LexA family protein</fullName>
    </submittedName>
</protein>
<keyword evidence="2" id="KW-0227">DNA damage</keyword>
<evidence type="ECO:0000313" key="10">
    <source>
        <dbReference type="Proteomes" id="UP001595791"/>
    </source>
</evidence>
<keyword evidence="4 7" id="KW-0068">Autocatalytic cleavage</keyword>
<keyword evidence="6" id="KW-0742">SOS response</keyword>